<evidence type="ECO:0000256" key="1">
    <source>
        <dbReference type="SAM" id="MobiDB-lite"/>
    </source>
</evidence>
<name>A0A9P6GP49_9PLEO</name>
<protein>
    <submittedName>
        <fullName evidence="2">Uncharacterized protein</fullName>
    </submittedName>
</protein>
<dbReference type="EMBL" id="WJXW01000003">
    <property type="protein sequence ID" value="KAF9738826.1"/>
    <property type="molecule type" value="Genomic_DNA"/>
</dbReference>
<comment type="caution">
    <text evidence="2">The sequence shown here is derived from an EMBL/GenBank/DDBJ whole genome shotgun (WGS) entry which is preliminary data.</text>
</comment>
<keyword evidence="3" id="KW-1185">Reference proteome</keyword>
<evidence type="ECO:0000313" key="2">
    <source>
        <dbReference type="EMBL" id="KAF9738826.1"/>
    </source>
</evidence>
<evidence type="ECO:0000313" key="3">
    <source>
        <dbReference type="Proteomes" id="UP000756921"/>
    </source>
</evidence>
<feature type="region of interest" description="Disordered" evidence="1">
    <location>
        <begin position="278"/>
        <end position="300"/>
    </location>
</feature>
<gene>
    <name evidence="2" type="ORF">PMIN01_04109</name>
</gene>
<feature type="compositionally biased region" description="Basic and acidic residues" evidence="1">
    <location>
        <begin position="280"/>
        <end position="291"/>
    </location>
</feature>
<dbReference type="Proteomes" id="UP000756921">
    <property type="component" value="Unassembled WGS sequence"/>
</dbReference>
<proteinExistence type="predicted"/>
<accession>A0A9P6GP49</accession>
<reference evidence="2" key="1">
    <citation type="journal article" date="2020" name="Mol. Plant Microbe Interact.">
        <title>Genome Sequence of the Biocontrol Agent Coniothyrium minitans strain Conio (IMI 134523).</title>
        <authorList>
            <person name="Patel D."/>
            <person name="Shittu T.A."/>
            <person name="Baroncelli R."/>
            <person name="Muthumeenakshi S."/>
            <person name="Osborne T.H."/>
            <person name="Janganan T.K."/>
            <person name="Sreenivasaprasad S."/>
        </authorList>
    </citation>
    <scope>NUCLEOTIDE SEQUENCE</scope>
    <source>
        <strain evidence="2">Conio</strain>
    </source>
</reference>
<sequence>MSEILRDSEYTWGSALAAGGRFGSRCEFRALRASTLTRRPRHFHAGNSAPAPRCMDDTARPRDVAALGESASRRGMQVFRHLSLGLSRWDYSQPARLSLCTPLFISARLSLCPPLFISTSPHTSRWRNETSPCRRRRLVNKPFCKPRARPCRSGKCPTNVAAAPVAACALTTGAVGRPSLTLGLGSGSIDMAQTGCRLCRLSLHLQGDGRGSACYGMPRRGYSQPILGDEDRHRKVQWSSWGEVAVNGKARQVSNNGKGKRAVRWLWADGELFSPFGNPPDRKGDALDQRPKVQSAPVKPQGGSQALAEVCVYLPNRRLSTASASPPTYTLFDGYLQCTLRYCTPRAIVSFTNFVSTNSPGALPPSTRSTIAASTLYCGVYPMPAAAAPLCPICQTPAPPEQWFIPGTNQKRIQASRAEERAAMPREM</sequence>
<organism evidence="2 3">
    <name type="scientific">Paraphaeosphaeria minitans</name>
    <dbReference type="NCBI Taxonomy" id="565426"/>
    <lineage>
        <taxon>Eukaryota</taxon>
        <taxon>Fungi</taxon>
        <taxon>Dikarya</taxon>
        <taxon>Ascomycota</taxon>
        <taxon>Pezizomycotina</taxon>
        <taxon>Dothideomycetes</taxon>
        <taxon>Pleosporomycetidae</taxon>
        <taxon>Pleosporales</taxon>
        <taxon>Massarineae</taxon>
        <taxon>Didymosphaeriaceae</taxon>
        <taxon>Paraphaeosphaeria</taxon>
    </lineage>
</organism>
<dbReference type="AlphaFoldDB" id="A0A9P6GP49"/>